<evidence type="ECO:0000256" key="1">
    <source>
        <dbReference type="SAM" id="Phobius"/>
    </source>
</evidence>
<proteinExistence type="predicted"/>
<reference evidence="2 3" key="1">
    <citation type="submission" date="2017-08" db="EMBL/GenBank/DDBJ databases">
        <title>Acidophilic green algal genome provides insights into adaptation to an acidic environment.</title>
        <authorList>
            <person name="Hirooka S."/>
            <person name="Hirose Y."/>
            <person name="Kanesaki Y."/>
            <person name="Higuchi S."/>
            <person name="Fujiwara T."/>
            <person name="Onuma R."/>
            <person name="Era A."/>
            <person name="Ohbayashi R."/>
            <person name="Uzuka A."/>
            <person name="Nozaki H."/>
            <person name="Yoshikawa H."/>
            <person name="Miyagishima S.Y."/>
        </authorList>
    </citation>
    <scope>NUCLEOTIDE SEQUENCE [LARGE SCALE GENOMIC DNA]</scope>
    <source>
        <strain evidence="2 3">NIES-2499</strain>
    </source>
</reference>
<dbReference type="EMBL" id="BEGY01000004">
    <property type="protein sequence ID" value="GAX73503.1"/>
    <property type="molecule type" value="Genomic_DNA"/>
</dbReference>
<keyword evidence="1" id="KW-0472">Membrane</keyword>
<feature type="transmembrane region" description="Helical" evidence="1">
    <location>
        <begin position="80"/>
        <end position="104"/>
    </location>
</feature>
<feature type="transmembrane region" description="Helical" evidence="1">
    <location>
        <begin position="110"/>
        <end position="135"/>
    </location>
</feature>
<accession>A0A250WRR3</accession>
<gene>
    <name evidence="2" type="ORF">CEUSTIGMA_g955.t1</name>
</gene>
<dbReference type="Pfam" id="PF20479">
    <property type="entry name" value="TMEM128"/>
    <property type="match status" value="1"/>
</dbReference>
<feature type="transmembrane region" description="Helical" evidence="1">
    <location>
        <begin position="5"/>
        <end position="25"/>
    </location>
</feature>
<keyword evidence="3" id="KW-1185">Reference proteome</keyword>
<feature type="transmembrane region" description="Helical" evidence="1">
    <location>
        <begin position="45"/>
        <end position="68"/>
    </location>
</feature>
<dbReference type="OrthoDB" id="58903at2759"/>
<evidence type="ECO:0000313" key="3">
    <source>
        <dbReference type="Proteomes" id="UP000232323"/>
    </source>
</evidence>
<evidence type="ECO:0008006" key="4">
    <source>
        <dbReference type="Google" id="ProtNLM"/>
    </source>
</evidence>
<dbReference type="InterPro" id="IPR033579">
    <property type="entry name" value="TMEM128"/>
</dbReference>
<dbReference type="AlphaFoldDB" id="A0A250WRR3"/>
<protein>
    <recommendedName>
        <fullName evidence="4">Transmembrane protein</fullName>
    </recommendedName>
</protein>
<organism evidence="2 3">
    <name type="scientific">Chlamydomonas eustigma</name>
    <dbReference type="NCBI Taxonomy" id="1157962"/>
    <lineage>
        <taxon>Eukaryota</taxon>
        <taxon>Viridiplantae</taxon>
        <taxon>Chlorophyta</taxon>
        <taxon>core chlorophytes</taxon>
        <taxon>Chlorophyceae</taxon>
        <taxon>CS clade</taxon>
        <taxon>Chlamydomonadales</taxon>
        <taxon>Chlamydomonadaceae</taxon>
        <taxon>Chlamydomonas</taxon>
    </lineage>
</organism>
<evidence type="ECO:0000313" key="2">
    <source>
        <dbReference type="EMBL" id="GAX73503.1"/>
    </source>
</evidence>
<dbReference type="PANTHER" id="PTHR31134">
    <property type="entry name" value="TRANSMEMBRANE PROTEIN 128"/>
    <property type="match status" value="1"/>
</dbReference>
<keyword evidence="1" id="KW-1133">Transmembrane helix</keyword>
<name>A0A250WRR3_9CHLO</name>
<sequence length="144" mass="16256">MWRLYLLSQVQIVFWIVLATAVAFYGNGEHDLLTLTLYTKQFNRYFINAAITSTTVNVALFFYIFIWLEKFQGIVDATEAAPWAAAVGGGTFSGSVICFMLGMWPVFSFLSIPIVIIEVYGLVLTMHFAPTLGIFRVHSKKKNQ</sequence>
<dbReference type="Proteomes" id="UP000232323">
    <property type="component" value="Unassembled WGS sequence"/>
</dbReference>
<dbReference type="PANTHER" id="PTHR31134:SF1">
    <property type="entry name" value="TRANSMEMBRANE PROTEIN 128"/>
    <property type="match status" value="1"/>
</dbReference>
<comment type="caution">
    <text evidence="2">The sequence shown here is derived from an EMBL/GenBank/DDBJ whole genome shotgun (WGS) entry which is preliminary data.</text>
</comment>
<keyword evidence="1" id="KW-0812">Transmembrane</keyword>